<dbReference type="Proteomes" id="UP001501072">
    <property type="component" value="Unassembled WGS sequence"/>
</dbReference>
<name>A0ABN1T606_9ACTN</name>
<organism evidence="2 3">
    <name type="scientific">Streptomyces thermogriseus</name>
    <dbReference type="NCBI Taxonomy" id="75292"/>
    <lineage>
        <taxon>Bacteria</taxon>
        <taxon>Bacillati</taxon>
        <taxon>Actinomycetota</taxon>
        <taxon>Actinomycetes</taxon>
        <taxon>Kitasatosporales</taxon>
        <taxon>Streptomycetaceae</taxon>
        <taxon>Streptomyces</taxon>
    </lineage>
</organism>
<comment type="caution">
    <text evidence="2">The sequence shown here is derived from an EMBL/GenBank/DDBJ whole genome shotgun (WGS) entry which is preliminary data.</text>
</comment>
<proteinExistence type="predicted"/>
<evidence type="ECO:0000313" key="2">
    <source>
        <dbReference type="EMBL" id="GAA1016109.1"/>
    </source>
</evidence>
<sequence length="95" mass="10150">MLRADPTLLRELVERCGALRRRPASGDDARTARRPGSVTQAPCGVTGIRRTDAAPHGALCAARGRPAGAARHPSSLFVAEQGGRQRLTGVRWKQP</sequence>
<evidence type="ECO:0000313" key="3">
    <source>
        <dbReference type="Proteomes" id="UP001501072"/>
    </source>
</evidence>
<keyword evidence="3" id="KW-1185">Reference proteome</keyword>
<dbReference type="EMBL" id="BAAAHU010000075">
    <property type="protein sequence ID" value="GAA1016109.1"/>
    <property type="molecule type" value="Genomic_DNA"/>
</dbReference>
<accession>A0ABN1T606</accession>
<gene>
    <name evidence="2" type="ORF">GCM10009564_50460</name>
</gene>
<feature type="region of interest" description="Disordered" evidence="1">
    <location>
        <begin position="22"/>
        <end position="44"/>
    </location>
</feature>
<protein>
    <submittedName>
        <fullName evidence="2">Uncharacterized protein</fullName>
    </submittedName>
</protein>
<evidence type="ECO:0000256" key="1">
    <source>
        <dbReference type="SAM" id="MobiDB-lite"/>
    </source>
</evidence>
<reference evidence="2 3" key="1">
    <citation type="journal article" date="2019" name="Int. J. Syst. Evol. Microbiol.">
        <title>The Global Catalogue of Microorganisms (GCM) 10K type strain sequencing project: providing services to taxonomists for standard genome sequencing and annotation.</title>
        <authorList>
            <consortium name="The Broad Institute Genomics Platform"/>
            <consortium name="The Broad Institute Genome Sequencing Center for Infectious Disease"/>
            <person name="Wu L."/>
            <person name="Ma J."/>
        </authorList>
    </citation>
    <scope>NUCLEOTIDE SEQUENCE [LARGE SCALE GENOMIC DNA]</scope>
    <source>
        <strain evidence="2 3">JCM 11269</strain>
    </source>
</reference>